<organism evidence="1 2">
    <name type="scientific">Calothrix parasitica NIES-267</name>
    <dbReference type="NCBI Taxonomy" id="1973488"/>
    <lineage>
        <taxon>Bacteria</taxon>
        <taxon>Bacillati</taxon>
        <taxon>Cyanobacteriota</taxon>
        <taxon>Cyanophyceae</taxon>
        <taxon>Nostocales</taxon>
        <taxon>Calotrichaceae</taxon>
        <taxon>Calothrix</taxon>
    </lineage>
</organism>
<evidence type="ECO:0000313" key="1">
    <source>
        <dbReference type="EMBL" id="BAY84589.1"/>
    </source>
</evidence>
<reference evidence="1 2" key="1">
    <citation type="submission" date="2017-06" db="EMBL/GenBank/DDBJ databases">
        <title>Genome sequencing of cyanobaciteial culture collection at National Institute for Environmental Studies (NIES).</title>
        <authorList>
            <person name="Hirose Y."/>
            <person name="Shimura Y."/>
            <person name="Fujisawa T."/>
            <person name="Nakamura Y."/>
            <person name="Kawachi M."/>
        </authorList>
    </citation>
    <scope>NUCLEOTIDE SEQUENCE [LARGE SCALE GENOMIC DNA]</scope>
    <source>
        <strain evidence="1 2">NIES-267</strain>
    </source>
</reference>
<gene>
    <name evidence="1" type="ORF">NIES267_40850</name>
</gene>
<accession>A0A1Z4LTN7</accession>
<proteinExistence type="predicted"/>
<sequence length="511" mass="59138">MRTNELATPVRTKAMDISTSRYWTICIVANPLDKNCNPTLGYKDKPLTLAKNFFEEEFPQLRNQTSLSKQENQYVQLNLWKTFHNQTLDPEQRAMAGLCLRCYVSYKVIEGCHILTKRAFGKIRLDNLLSYVLNDDGNTFVIVDSDGKTQFILKDSGEIKPTPKSGKFFSVEVLSSYNPNLSDSRNSESLDNWCIRRIKQNKDLQTLLLEYGVWVPSDWSLLCREVPQSLFGSLKDGDRHLIEVFHAVYRRDRRQSRSRGRCSEPTSLQWSEMLFLLQDKGIILRSENELIPKFKEIAEILRQDNHSIKTGKPQADSIDTSNSSEENNDYFSKLNQLGTEDNNCEDMEENELRELLNRLPQSALYNAISFRIPQRVELLAAKKASKAYAEKFVDGLRLYYHEVNPLSLKEIAEQWNINWAKARRIFQISELIANVQCTSEEIFISKIQEQASQFFVSNISGNPDKLKDIAEEVRSFLDKIAFKEAHAEIISPRNPYKNSLFAQILRKYMNH</sequence>
<keyword evidence="2" id="KW-1185">Reference proteome</keyword>
<name>A0A1Z4LTN7_9CYAN</name>
<dbReference type="EMBL" id="AP018227">
    <property type="protein sequence ID" value="BAY84589.1"/>
    <property type="molecule type" value="Genomic_DNA"/>
</dbReference>
<protein>
    <submittedName>
        <fullName evidence="1">Uncharacterized protein</fullName>
    </submittedName>
</protein>
<dbReference type="OrthoDB" id="560787at2"/>
<dbReference type="AlphaFoldDB" id="A0A1Z4LTN7"/>
<evidence type="ECO:0000313" key="2">
    <source>
        <dbReference type="Proteomes" id="UP000218418"/>
    </source>
</evidence>
<dbReference type="Proteomes" id="UP000218418">
    <property type="component" value="Chromosome"/>
</dbReference>